<reference evidence="2 3" key="1">
    <citation type="journal article" date="2012" name="Stand. Genomic Sci.">
        <title>Genome sequence of the halotolerant bacterium Corynebacterium halotolerans type strain YIM 70093(T) (= DSM 44683(T)).</title>
        <authorList>
            <person name="Ruckert C."/>
            <person name="Albersmeier A."/>
            <person name="Al-Dilaimi A."/>
            <person name="Niehaus K."/>
            <person name="Szczepanowski R."/>
            <person name="Kalinowski J."/>
        </authorList>
    </citation>
    <scope>NUCLEOTIDE SEQUENCE [LARGE SCALE GENOMIC DNA]</scope>
    <source>
        <strain evidence="2">YIM 70093</strain>
    </source>
</reference>
<dbReference type="PATRIC" id="fig|1121362.3.peg.2530"/>
<dbReference type="Pfam" id="PF00903">
    <property type="entry name" value="Glyoxalase"/>
    <property type="match status" value="1"/>
</dbReference>
<dbReference type="PANTHER" id="PTHR33990:SF1">
    <property type="entry name" value="PROTEIN YJDN"/>
    <property type="match status" value="1"/>
</dbReference>
<proteinExistence type="predicted"/>
<dbReference type="STRING" id="1121362.A605_12455"/>
<keyword evidence="3" id="KW-1185">Reference proteome</keyword>
<dbReference type="OrthoDB" id="9795306at2"/>
<dbReference type="InterPro" id="IPR004360">
    <property type="entry name" value="Glyas_Fos-R_dOase_dom"/>
</dbReference>
<dbReference type="Proteomes" id="UP000011723">
    <property type="component" value="Chromosome"/>
</dbReference>
<organism evidence="2 3">
    <name type="scientific">Corynebacterium halotolerans YIM 70093 = DSM 44683</name>
    <dbReference type="NCBI Taxonomy" id="1121362"/>
    <lineage>
        <taxon>Bacteria</taxon>
        <taxon>Bacillati</taxon>
        <taxon>Actinomycetota</taxon>
        <taxon>Actinomycetes</taxon>
        <taxon>Mycobacteriales</taxon>
        <taxon>Corynebacteriaceae</taxon>
        <taxon>Corynebacterium</taxon>
    </lineage>
</organism>
<dbReference type="EMBL" id="CP003697">
    <property type="protein sequence ID" value="AGF73487.1"/>
    <property type="molecule type" value="Genomic_DNA"/>
</dbReference>
<protein>
    <recommendedName>
        <fullName evidence="1">Glyoxalase/fosfomycin resistance/dioxygenase domain-containing protein</fullName>
    </recommendedName>
</protein>
<dbReference type="InterPro" id="IPR028973">
    <property type="entry name" value="PhnB-like"/>
</dbReference>
<dbReference type="KEGG" id="chn:A605_12455"/>
<dbReference type="eggNOG" id="COG2764">
    <property type="taxonomic scope" value="Bacteria"/>
</dbReference>
<dbReference type="RefSeq" id="WP_015401902.1">
    <property type="nucleotide sequence ID" value="NC_020302.1"/>
</dbReference>
<dbReference type="CDD" id="cd06588">
    <property type="entry name" value="PhnB_like"/>
    <property type="match status" value="1"/>
</dbReference>
<name>M1NVJ7_9CORY</name>
<dbReference type="InterPro" id="IPR029068">
    <property type="entry name" value="Glyas_Bleomycin-R_OHBP_Dase"/>
</dbReference>
<feature type="domain" description="Glyoxalase/fosfomycin resistance/dioxygenase" evidence="1">
    <location>
        <begin position="11"/>
        <end position="134"/>
    </location>
</feature>
<dbReference type="HOGENOM" id="CLU_046006_17_2_11"/>
<sequence>MSLRFLPYISFPGNAAEAMSHYHEIFGGDLQVLKYADTDTTGFPFTPSPEAVAHAQLEADGLLLSGGDAVGEDNPPLSSDVYSFLLSFDTTAEAEEMIGKFTSRGGEVTMPFEPAPWGDHYGQLTDRFGVVWAFDVPGGAG</sequence>
<dbReference type="PANTHER" id="PTHR33990">
    <property type="entry name" value="PROTEIN YJDN-RELATED"/>
    <property type="match status" value="1"/>
</dbReference>
<dbReference type="SUPFAM" id="SSF54593">
    <property type="entry name" value="Glyoxalase/Bleomycin resistance protein/Dihydroxybiphenyl dioxygenase"/>
    <property type="match status" value="1"/>
</dbReference>
<gene>
    <name evidence="2" type="ORF">A605_12455</name>
</gene>
<accession>M1NVJ7</accession>
<evidence type="ECO:0000313" key="3">
    <source>
        <dbReference type="Proteomes" id="UP000011723"/>
    </source>
</evidence>
<dbReference type="Gene3D" id="3.10.180.10">
    <property type="entry name" value="2,3-Dihydroxybiphenyl 1,2-Dioxygenase, domain 1"/>
    <property type="match status" value="1"/>
</dbReference>
<evidence type="ECO:0000259" key="1">
    <source>
        <dbReference type="Pfam" id="PF00903"/>
    </source>
</evidence>
<evidence type="ECO:0000313" key="2">
    <source>
        <dbReference type="EMBL" id="AGF73487.1"/>
    </source>
</evidence>
<dbReference type="AlphaFoldDB" id="M1NVJ7"/>